<proteinExistence type="predicted"/>
<gene>
    <name evidence="5" type="ORF">GCL60_01400</name>
</gene>
<dbReference type="Pfam" id="PF04107">
    <property type="entry name" value="GCS2"/>
    <property type="match status" value="1"/>
</dbReference>
<evidence type="ECO:0000256" key="4">
    <source>
        <dbReference type="ARBA" id="ARBA00022840"/>
    </source>
</evidence>
<dbReference type="PANTHER" id="PTHR34378">
    <property type="entry name" value="GLUTAMATE--CYSTEINE LIGASE, CHLOROPLASTIC"/>
    <property type="match status" value="1"/>
</dbReference>
<protein>
    <recommendedName>
        <fullName evidence="1">glutamate--cysteine ligase</fullName>
        <ecNumber evidence="1">6.3.2.2</ecNumber>
    </recommendedName>
</protein>
<evidence type="ECO:0000256" key="3">
    <source>
        <dbReference type="ARBA" id="ARBA00022741"/>
    </source>
</evidence>
<accession>A0A6N6VX16</accession>
<comment type="caution">
    <text evidence="5">The sequence shown here is derived from an EMBL/GenBank/DDBJ whole genome shotgun (WGS) entry which is preliminary data.</text>
</comment>
<dbReference type="RefSeq" id="WP_153418119.1">
    <property type="nucleotide sequence ID" value="NZ_WFLM01000001.1"/>
</dbReference>
<dbReference type="PANTHER" id="PTHR34378:SF1">
    <property type="entry name" value="GLUTAMATE--CYSTEINE LIGASE, CHLOROPLASTIC"/>
    <property type="match status" value="1"/>
</dbReference>
<reference evidence="5 6" key="1">
    <citation type="submission" date="2019-10" db="EMBL/GenBank/DDBJ databases">
        <title>New species of Slilvanegrellaceae.</title>
        <authorList>
            <person name="Pitt A."/>
            <person name="Hahn M.W."/>
        </authorList>
    </citation>
    <scope>NUCLEOTIDE SEQUENCE [LARGE SCALE GENOMIC DNA]</scope>
    <source>
        <strain evidence="5 6">SP-Ram-0.45-NSY-1</strain>
    </source>
</reference>
<dbReference type="InterPro" id="IPR014746">
    <property type="entry name" value="Gln_synth/guanido_kin_cat_dom"/>
</dbReference>
<evidence type="ECO:0000313" key="6">
    <source>
        <dbReference type="Proteomes" id="UP000437748"/>
    </source>
</evidence>
<dbReference type="EC" id="6.3.2.2" evidence="1"/>
<organism evidence="5 6">
    <name type="scientific">Silvanigrella paludirubra</name>
    <dbReference type="NCBI Taxonomy" id="2499159"/>
    <lineage>
        <taxon>Bacteria</taxon>
        <taxon>Pseudomonadati</taxon>
        <taxon>Bdellovibrionota</taxon>
        <taxon>Oligoflexia</taxon>
        <taxon>Silvanigrellales</taxon>
        <taxon>Silvanigrellaceae</taxon>
        <taxon>Silvanigrella</taxon>
    </lineage>
</organism>
<evidence type="ECO:0000256" key="2">
    <source>
        <dbReference type="ARBA" id="ARBA00022598"/>
    </source>
</evidence>
<dbReference type="OrthoDB" id="9780152at2"/>
<evidence type="ECO:0000313" key="5">
    <source>
        <dbReference type="EMBL" id="KAB8040604.1"/>
    </source>
</evidence>
<sequence>MLNQKALMNENICSRVWTQPIKGTREGNEKIGLEMEMHAYDSNTLAPIGTNGSKMDVQILLKRVAEISTPIKIKYDESSSLITDVFFKQGGNISAEPGGQIEFSSAPYERLSDLIENVTKGLKILEEASDGELVFLSHGTNPIAADDHPLVLPKERYQIMTRYFESAPQVRGVDMMRHSATVQANLDIFGDENWQDAVDLILVLVPITQNLFANSRFIKGKKSKFYSERQEIWNQMDPTRSGIPINMPFAENSECAYAEWARKANVFYVEGLPIKEQPLFNELNFENWLKNGYKGIFPDITSWETHLGTLFPHLRLRDFLEIRHIDAQPFEHTLAPIAFFHALAKTKKIRQDVWDLLKKNKVDVKNVFNSNSSFSHLYNPLLDFAVDILNQHKEFEGMKAVLAYKNFLLLKESYWEAKSAKEFVTKNITSKPSQEFLKNLF</sequence>
<keyword evidence="3" id="KW-0547">Nucleotide-binding</keyword>
<dbReference type="EMBL" id="WFLM01000001">
    <property type="protein sequence ID" value="KAB8040604.1"/>
    <property type="molecule type" value="Genomic_DNA"/>
</dbReference>
<keyword evidence="6" id="KW-1185">Reference proteome</keyword>
<keyword evidence="2" id="KW-0436">Ligase</keyword>
<dbReference type="Proteomes" id="UP000437748">
    <property type="component" value="Unassembled WGS sequence"/>
</dbReference>
<dbReference type="SUPFAM" id="SSF55931">
    <property type="entry name" value="Glutamine synthetase/guanido kinase"/>
    <property type="match status" value="1"/>
</dbReference>
<name>A0A6N6VX16_9BACT</name>
<evidence type="ECO:0000256" key="1">
    <source>
        <dbReference type="ARBA" id="ARBA00012220"/>
    </source>
</evidence>
<dbReference type="AlphaFoldDB" id="A0A6N6VX16"/>
<dbReference type="InterPro" id="IPR006336">
    <property type="entry name" value="GCS2"/>
</dbReference>
<dbReference type="GO" id="GO:0006750">
    <property type="term" value="P:glutathione biosynthetic process"/>
    <property type="evidence" value="ECO:0007669"/>
    <property type="project" value="InterPro"/>
</dbReference>
<keyword evidence="4" id="KW-0067">ATP-binding</keyword>
<dbReference type="Gene3D" id="3.30.590.20">
    <property type="match status" value="1"/>
</dbReference>
<dbReference type="InterPro" id="IPR035434">
    <property type="entry name" value="GCL_bact_plant"/>
</dbReference>
<dbReference type="GO" id="GO:0004357">
    <property type="term" value="F:glutamate-cysteine ligase activity"/>
    <property type="evidence" value="ECO:0007669"/>
    <property type="project" value="UniProtKB-EC"/>
</dbReference>
<dbReference type="GO" id="GO:0005524">
    <property type="term" value="F:ATP binding"/>
    <property type="evidence" value="ECO:0007669"/>
    <property type="project" value="UniProtKB-KW"/>
</dbReference>